<feature type="chain" id="PRO_5002173097" evidence="1">
    <location>
        <begin position="25"/>
        <end position="159"/>
    </location>
</feature>
<dbReference type="InParanoid" id="A0A0C3CBY4"/>
<evidence type="ECO:0000313" key="2">
    <source>
        <dbReference type="EMBL" id="KIM87187.1"/>
    </source>
</evidence>
<proteinExistence type="predicted"/>
<protein>
    <submittedName>
        <fullName evidence="2">Uncharacterized protein</fullName>
    </submittedName>
</protein>
<name>A0A0C3CBY4_PILCF</name>
<reference evidence="3" key="2">
    <citation type="submission" date="2015-01" db="EMBL/GenBank/DDBJ databases">
        <title>Evolutionary Origins and Diversification of the Mycorrhizal Mutualists.</title>
        <authorList>
            <consortium name="DOE Joint Genome Institute"/>
            <consortium name="Mycorrhizal Genomics Consortium"/>
            <person name="Kohler A."/>
            <person name="Kuo A."/>
            <person name="Nagy L.G."/>
            <person name="Floudas D."/>
            <person name="Copeland A."/>
            <person name="Barry K.W."/>
            <person name="Cichocki N."/>
            <person name="Veneault-Fourrey C."/>
            <person name="LaButti K."/>
            <person name="Lindquist E.A."/>
            <person name="Lipzen A."/>
            <person name="Lundell T."/>
            <person name="Morin E."/>
            <person name="Murat C."/>
            <person name="Riley R."/>
            <person name="Ohm R."/>
            <person name="Sun H."/>
            <person name="Tunlid A."/>
            <person name="Henrissat B."/>
            <person name="Grigoriev I.V."/>
            <person name="Hibbett D.S."/>
            <person name="Martin F."/>
        </authorList>
    </citation>
    <scope>NUCLEOTIDE SEQUENCE [LARGE SCALE GENOMIC DNA]</scope>
    <source>
        <strain evidence="3">F 1598</strain>
    </source>
</reference>
<feature type="signal peptide" evidence="1">
    <location>
        <begin position="1"/>
        <end position="24"/>
    </location>
</feature>
<evidence type="ECO:0000313" key="3">
    <source>
        <dbReference type="Proteomes" id="UP000054166"/>
    </source>
</evidence>
<dbReference type="AlphaFoldDB" id="A0A0C3CBY4"/>
<organism evidence="2 3">
    <name type="scientific">Piloderma croceum (strain F 1598)</name>
    <dbReference type="NCBI Taxonomy" id="765440"/>
    <lineage>
        <taxon>Eukaryota</taxon>
        <taxon>Fungi</taxon>
        <taxon>Dikarya</taxon>
        <taxon>Basidiomycota</taxon>
        <taxon>Agaricomycotina</taxon>
        <taxon>Agaricomycetes</taxon>
        <taxon>Agaricomycetidae</taxon>
        <taxon>Atheliales</taxon>
        <taxon>Atheliaceae</taxon>
        <taxon>Piloderma</taxon>
    </lineage>
</organism>
<dbReference type="OrthoDB" id="3362711at2759"/>
<dbReference type="HOGENOM" id="CLU_115535_0_0_1"/>
<keyword evidence="3" id="KW-1185">Reference proteome</keyword>
<reference evidence="2 3" key="1">
    <citation type="submission" date="2014-04" db="EMBL/GenBank/DDBJ databases">
        <authorList>
            <consortium name="DOE Joint Genome Institute"/>
            <person name="Kuo A."/>
            <person name="Tarkka M."/>
            <person name="Buscot F."/>
            <person name="Kohler A."/>
            <person name="Nagy L.G."/>
            <person name="Floudas D."/>
            <person name="Copeland A."/>
            <person name="Barry K.W."/>
            <person name="Cichocki N."/>
            <person name="Veneault-Fourrey C."/>
            <person name="LaButti K."/>
            <person name="Lindquist E.A."/>
            <person name="Lipzen A."/>
            <person name="Lundell T."/>
            <person name="Morin E."/>
            <person name="Murat C."/>
            <person name="Sun H."/>
            <person name="Tunlid A."/>
            <person name="Henrissat B."/>
            <person name="Grigoriev I.V."/>
            <person name="Hibbett D.S."/>
            <person name="Martin F."/>
            <person name="Nordberg H.P."/>
            <person name="Cantor M.N."/>
            <person name="Hua S.X."/>
        </authorList>
    </citation>
    <scope>NUCLEOTIDE SEQUENCE [LARGE SCALE GENOMIC DNA]</scope>
    <source>
        <strain evidence="2 3">F 1598</strain>
    </source>
</reference>
<keyword evidence="1" id="KW-0732">Signal</keyword>
<gene>
    <name evidence="2" type="ORF">PILCRDRAFT_303122</name>
</gene>
<evidence type="ECO:0000256" key="1">
    <source>
        <dbReference type="SAM" id="SignalP"/>
    </source>
</evidence>
<dbReference type="Proteomes" id="UP000054166">
    <property type="component" value="Unassembled WGS sequence"/>
</dbReference>
<dbReference type="EMBL" id="KN832980">
    <property type="protein sequence ID" value="KIM87187.1"/>
    <property type="molecule type" value="Genomic_DNA"/>
</dbReference>
<accession>A0A0C3CBY4</accession>
<sequence>MSLKVLTILGIIANMIAVLPVAEAQTTSLATCLPEFDWMNDSRNQSPCVVAAYMQGACTNGEYIVQPLAPSYHYIGPTVKQDNPCQCSTVVYSLMSACGMCQNRTIEGWSAWQTNCSVVYTQQFPESIPFGINVPGWAYLDVVTKDTFSAAAAKADICK</sequence>
<dbReference type="STRING" id="765440.A0A0C3CBY4"/>